<dbReference type="GO" id="GO:0051382">
    <property type="term" value="P:kinetochore assembly"/>
    <property type="evidence" value="ECO:0007669"/>
    <property type="project" value="InterPro"/>
</dbReference>
<reference evidence="8 9" key="1">
    <citation type="journal article" date="2018" name="Nat. Ecol. Evol.">
        <title>Pezizomycetes genomes reveal the molecular basis of ectomycorrhizal truffle lifestyle.</title>
        <authorList>
            <person name="Murat C."/>
            <person name="Payen T."/>
            <person name="Noel B."/>
            <person name="Kuo A."/>
            <person name="Morin E."/>
            <person name="Chen J."/>
            <person name="Kohler A."/>
            <person name="Krizsan K."/>
            <person name="Balestrini R."/>
            <person name="Da Silva C."/>
            <person name="Montanini B."/>
            <person name="Hainaut M."/>
            <person name="Levati E."/>
            <person name="Barry K.W."/>
            <person name="Belfiori B."/>
            <person name="Cichocki N."/>
            <person name="Clum A."/>
            <person name="Dockter R.B."/>
            <person name="Fauchery L."/>
            <person name="Guy J."/>
            <person name="Iotti M."/>
            <person name="Le Tacon F."/>
            <person name="Lindquist E.A."/>
            <person name="Lipzen A."/>
            <person name="Malagnac F."/>
            <person name="Mello A."/>
            <person name="Molinier V."/>
            <person name="Miyauchi S."/>
            <person name="Poulain J."/>
            <person name="Riccioni C."/>
            <person name="Rubini A."/>
            <person name="Sitrit Y."/>
            <person name="Splivallo R."/>
            <person name="Traeger S."/>
            <person name="Wang M."/>
            <person name="Zifcakova L."/>
            <person name="Wipf D."/>
            <person name="Zambonelli A."/>
            <person name="Paolocci F."/>
            <person name="Nowrousian M."/>
            <person name="Ottonello S."/>
            <person name="Baldrian P."/>
            <person name="Spatafora J.W."/>
            <person name="Henrissat B."/>
            <person name="Nagy L.G."/>
            <person name="Aury J.M."/>
            <person name="Wincker P."/>
            <person name="Grigoriev I.V."/>
            <person name="Bonfante P."/>
            <person name="Martin F.M."/>
        </authorList>
    </citation>
    <scope>NUCLEOTIDE SEQUENCE [LARGE SCALE GENOMIC DNA]</scope>
    <source>
        <strain evidence="8 9">120613-1</strain>
    </source>
</reference>
<dbReference type="GO" id="GO:0005634">
    <property type="term" value="C:nucleus"/>
    <property type="evidence" value="ECO:0007669"/>
    <property type="project" value="UniProtKB-SubCell"/>
</dbReference>
<sequence>MDNSDNNAGGPSGLPGITPRHSLAGGLATEEADNDTPQATLVQLAKVVNRPVTPPQQTSTSVAAVSQRKSVTRTPGAGRLAPLPSKHIARSPHVVRAFEQRRAATPGRERRKSGRYPAARETPRDLLRALSRQLATTSNKYAPSPAEPTPRPAPRLSYSDRRASDVVFYSDPGHNPEDEDEELPPAPRLSMNLNKFEQAEDEEDALLPVPAYSLPLENLEDMDYTHTSIEFGRRAVTERPYRPSFGIRLSDRFADFNGVAGGSSPRTGGYEDEDEVGEEDEEEGMGIIDESFASRMSVVNDGEGDVTGDITGALDGNLDFDGDEPSFFLPVPEEEEQEEEQEEKFAQANHRGEGANGVLLNGHAHEAEEEKEEEEEYSLLEVISAPEASSPTVRKPVITKKRKPLPLSRHGIPYPPFPRKAIKKMSTRFSGSTISADTLDALVAASDAFFQQASEDLAAYAKHAGRRVIEDSDVVQLLRRQRQLNPQTTAFSLAQRHLPRELLQEIRMPVSKVKPRRRQQKKQNLQVIEEEKDGDEVEVVEE</sequence>
<dbReference type="GO" id="GO:0007059">
    <property type="term" value="P:chromosome segregation"/>
    <property type="evidence" value="ECO:0007669"/>
    <property type="project" value="TreeGrafter"/>
</dbReference>
<dbReference type="PANTHER" id="PTHR46904">
    <property type="entry name" value="CENTROMERE PROTEIN T"/>
    <property type="match status" value="1"/>
</dbReference>
<feature type="region of interest" description="Disordered" evidence="6">
    <location>
        <begin position="511"/>
        <end position="542"/>
    </location>
</feature>
<dbReference type="GO" id="GO:0046982">
    <property type="term" value="F:protein heterodimerization activity"/>
    <property type="evidence" value="ECO:0007669"/>
    <property type="project" value="InterPro"/>
</dbReference>
<dbReference type="InterPro" id="IPR028255">
    <property type="entry name" value="CENP-T"/>
</dbReference>
<feature type="compositionally biased region" description="Acidic residues" evidence="6">
    <location>
        <begin position="528"/>
        <end position="542"/>
    </location>
</feature>
<comment type="subcellular location">
    <subcellularLocation>
        <location evidence="2">Chromosome</location>
    </subcellularLocation>
    <subcellularLocation>
        <location evidence="1">Nucleus</location>
    </subcellularLocation>
</comment>
<accession>A0A3N4J1D8</accession>
<feature type="region of interest" description="Disordered" evidence="6">
    <location>
        <begin position="1"/>
        <end position="188"/>
    </location>
</feature>
<dbReference type="CDD" id="cd22920">
    <property type="entry name" value="HFD_CENP-T"/>
    <property type="match status" value="1"/>
</dbReference>
<dbReference type="AlphaFoldDB" id="A0A3N4J1D8"/>
<evidence type="ECO:0000313" key="8">
    <source>
        <dbReference type="EMBL" id="RPA91027.1"/>
    </source>
</evidence>
<dbReference type="GO" id="GO:0000776">
    <property type="term" value="C:kinetochore"/>
    <property type="evidence" value="ECO:0007669"/>
    <property type="project" value="InterPro"/>
</dbReference>
<keyword evidence="9" id="KW-1185">Reference proteome</keyword>
<dbReference type="PANTHER" id="PTHR46904:SF1">
    <property type="entry name" value="CENTROMERE PROTEIN T"/>
    <property type="match status" value="1"/>
</dbReference>
<dbReference type="InterPro" id="IPR009072">
    <property type="entry name" value="Histone-fold"/>
</dbReference>
<evidence type="ECO:0000256" key="5">
    <source>
        <dbReference type="ARBA" id="ARBA00023242"/>
    </source>
</evidence>
<comment type="similarity">
    <text evidence="3">Belongs to the CENP-T/CNN1 family.</text>
</comment>
<evidence type="ECO:0000256" key="1">
    <source>
        <dbReference type="ARBA" id="ARBA00004123"/>
    </source>
</evidence>
<dbReference type="InterPro" id="IPR035425">
    <property type="entry name" value="CENP-T/H4_C"/>
</dbReference>
<proteinExistence type="inferred from homology"/>
<name>A0A3N4J1D8_9PEZI</name>
<dbReference type="OrthoDB" id="10071681at2759"/>
<feature type="compositionally biased region" description="Acidic residues" evidence="6">
    <location>
        <begin position="270"/>
        <end position="283"/>
    </location>
</feature>
<dbReference type="Gene3D" id="1.10.20.10">
    <property type="entry name" value="Histone, subunit A"/>
    <property type="match status" value="1"/>
</dbReference>
<dbReference type="Pfam" id="PF15511">
    <property type="entry name" value="CENP-T_C"/>
    <property type="match status" value="1"/>
</dbReference>
<evidence type="ECO:0000256" key="2">
    <source>
        <dbReference type="ARBA" id="ARBA00004286"/>
    </source>
</evidence>
<feature type="compositionally biased region" description="Polar residues" evidence="6">
    <location>
        <begin position="55"/>
        <end position="73"/>
    </location>
</feature>
<protein>
    <recommendedName>
        <fullName evidence="7">CENP-T/Histone H4 histone fold domain-containing protein</fullName>
    </recommendedName>
</protein>
<evidence type="ECO:0000256" key="6">
    <source>
        <dbReference type="SAM" id="MobiDB-lite"/>
    </source>
</evidence>
<dbReference type="GO" id="GO:0003677">
    <property type="term" value="F:DNA binding"/>
    <property type="evidence" value="ECO:0007669"/>
    <property type="project" value="InterPro"/>
</dbReference>
<dbReference type="STRING" id="1336337.A0A3N4J1D8"/>
<dbReference type="GO" id="GO:0000278">
    <property type="term" value="P:mitotic cell cycle"/>
    <property type="evidence" value="ECO:0007669"/>
    <property type="project" value="TreeGrafter"/>
</dbReference>
<evidence type="ECO:0000259" key="7">
    <source>
        <dbReference type="Pfam" id="PF15511"/>
    </source>
</evidence>
<keyword evidence="4" id="KW-0158">Chromosome</keyword>
<organism evidence="8 9">
    <name type="scientific">Choiromyces venosus 120613-1</name>
    <dbReference type="NCBI Taxonomy" id="1336337"/>
    <lineage>
        <taxon>Eukaryota</taxon>
        <taxon>Fungi</taxon>
        <taxon>Dikarya</taxon>
        <taxon>Ascomycota</taxon>
        <taxon>Pezizomycotina</taxon>
        <taxon>Pezizomycetes</taxon>
        <taxon>Pezizales</taxon>
        <taxon>Tuberaceae</taxon>
        <taxon>Choiromyces</taxon>
    </lineage>
</organism>
<dbReference type="Proteomes" id="UP000276215">
    <property type="component" value="Unassembled WGS sequence"/>
</dbReference>
<evidence type="ECO:0000256" key="4">
    <source>
        <dbReference type="ARBA" id="ARBA00022454"/>
    </source>
</evidence>
<evidence type="ECO:0000256" key="3">
    <source>
        <dbReference type="ARBA" id="ARBA00010137"/>
    </source>
</evidence>
<dbReference type="EMBL" id="ML120507">
    <property type="protein sequence ID" value="RPA91027.1"/>
    <property type="molecule type" value="Genomic_DNA"/>
</dbReference>
<gene>
    <name evidence="8" type="ORF">L873DRAFT_1752852</name>
</gene>
<feature type="domain" description="CENP-T/Histone H4 histone fold" evidence="7">
    <location>
        <begin position="410"/>
        <end position="510"/>
    </location>
</feature>
<dbReference type="SUPFAM" id="SSF47113">
    <property type="entry name" value="Histone-fold"/>
    <property type="match status" value="1"/>
</dbReference>
<keyword evidence="5" id="KW-0539">Nucleus</keyword>
<feature type="region of interest" description="Disordered" evidence="6">
    <location>
        <begin position="258"/>
        <end position="283"/>
    </location>
</feature>
<evidence type="ECO:0000313" key="9">
    <source>
        <dbReference type="Proteomes" id="UP000276215"/>
    </source>
</evidence>